<dbReference type="STRING" id="5865.A7AWY0"/>
<evidence type="ECO:0000313" key="2">
    <source>
        <dbReference type="Proteomes" id="UP000002173"/>
    </source>
</evidence>
<protein>
    <submittedName>
        <fullName evidence="1">Uncharacterized protein</fullName>
    </submittedName>
</protein>
<organism evidence="1 2">
    <name type="scientific">Babesia bovis</name>
    <dbReference type="NCBI Taxonomy" id="5865"/>
    <lineage>
        <taxon>Eukaryota</taxon>
        <taxon>Sar</taxon>
        <taxon>Alveolata</taxon>
        <taxon>Apicomplexa</taxon>
        <taxon>Aconoidasida</taxon>
        <taxon>Piroplasmida</taxon>
        <taxon>Babesiidae</taxon>
        <taxon>Babesia</taxon>
    </lineage>
</organism>
<dbReference type="eggNOG" id="ENOG502T14M">
    <property type="taxonomic scope" value="Eukaryota"/>
</dbReference>
<dbReference type="EMBL" id="AAXT01000005">
    <property type="protein sequence ID" value="EDO05558.1"/>
    <property type="molecule type" value="Genomic_DNA"/>
</dbReference>
<dbReference type="Proteomes" id="UP000002173">
    <property type="component" value="Chromosome 1"/>
</dbReference>
<comment type="caution">
    <text evidence="1">The sequence shown here is derived from an EMBL/GenBank/DDBJ whole genome shotgun (WGS) entry which is preliminary data.</text>
</comment>
<reference evidence="1 2" key="1">
    <citation type="journal article" date="2007" name="PLoS Pathog.">
        <title>Genome sequence of Babesia bovis and comparative analysis of apicomplexan hemoprotozoa.</title>
        <authorList>
            <person name="Brayton K.A."/>
            <person name="Lau A.O.T."/>
            <person name="Herndon D.R."/>
            <person name="Hannick L."/>
            <person name="Kappmeyer L.S."/>
            <person name="Berens S.J."/>
            <person name="Bidwell S.L."/>
            <person name="Brown W.C."/>
            <person name="Crabtree J."/>
            <person name="Fadrosh D."/>
            <person name="Feldblum T."/>
            <person name="Forberger H.A."/>
            <person name="Haas B.J."/>
            <person name="Howell J.M."/>
            <person name="Khouri H."/>
            <person name="Koo H."/>
            <person name="Mann D.J."/>
            <person name="Norimine J."/>
            <person name="Paulsen I.T."/>
            <person name="Radune D."/>
            <person name="Ren Q."/>
            <person name="Smith R.K. Jr."/>
            <person name="Suarez C.E."/>
            <person name="White O."/>
            <person name="Wortman J.R."/>
            <person name="Knowles D.P. Jr."/>
            <person name="McElwain T.F."/>
            <person name="Nene V.M."/>
        </authorList>
    </citation>
    <scope>NUCLEOTIDE SEQUENCE [LARGE SCALE GENOMIC DNA]</scope>
    <source>
        <strain evidence="1">T2Bo</strain>
    </source>
</reference>
<dbReference type="OMA" id="AICVRAY"/>
<sequence length="817" mass="94082">MVLSQIKSVSLPGPINIDCRFVCGICCSFRDGYIRCFSGRHHLRHLTSTSGQNGHIGGIRMQDYLKEKELTSFVTKDPFPGGEECHNRLLHKLATYSKKSRLEWDILERRFGRQFASKQYSIHYISKYPKGSFFPDGHINVALARFSIYNDFIRDARDFRSEEISYTRRLYPLRAIPMSLKNNIDFLQFQRDLESNLMGIVNVCNTFDLTGILRQMYLLGLPIRANVFGEISKKLLRGMSSLNTDVMIETIVFMMSYMDEDIESVNILVNAVGSELRKRVLSITSLPVPSILRLLHPIVLVQAVSPSDSWLFMTDERLLNRMISEYSSLDINNSGELFTFLTVSNSIKPLPESIRVVMGIIGNNLLNGVDSLHSRTMQRLLMVSKSFESQFLELARSLYRTGLGRSSSIRPTVLATTFLRLRNEEDHASNFFRKVGRRYGEITPKVLVDLYCQFLEEGPRNFYQLRCFEMALSKNARSLSMQDLSNILIYHSSHGRYISQLNDMIKSRFVELKSRGLAKNEEILDIALSMSLVGLHTQLDVWDGVDLPHLVYSTPTNILVYLAYALLITGEYNIGVWSILLERMIYEPKTYSHELYEVLMVANVYGLLPDRMRPHLHNRITWILQHTKSQHYAKMVRQRYETPAPIGEALDKLGLKYERNIVINELYEAPFYIESHKLILDPLRDSFLHATTNLDVGEVRLRHNVWSKQGYRSTPLNRHTLAKCYDDDTGVWNISELVEVLSKHMKFPKPVLSVGAGVLLSSRMSHFFTESNDRDKGRSPLVHTGRRRYLETKTTHDRSVSQNVRKLQQLLLEKSSS</sequence>
<proteinExistence type="predicted"/>
<dbReference type="InParanoid" id="A7AWY0"/>
<name>A7AWY0_BABBO</name>
<keyword evidence="2" id="KW-1185">Reference proteome</keyword>
<evidence type="ECO:0000313" key="1">
    <source>
        <dbReference type="EMBL" id="EDO05558.1"/>
    </source>
</evidence>
<gene>
    <name evidence="1" type="ORF">BBOV_I004770</name>
</gene>
<dbReference type="VEuPathDB" id="PiroplasmaDB:BBOV_I004770"/>
<dbReference type="AlphaFoldDB" id="A7AWY0"/>
<accession>A7AWY0</accession>